<reference evidence="2" key="1">
    <citation type="submission" date="2023-03" db="EMBL/GenBank/DDBJ databases">
        <title>Massive genome expansion in bonnet fungi (Mycena s.s.) driven by repeated elements and novel gene families across ecological guilds.</title>
        <authorList>
            <consortium name="Lawrence Berkeley National Laboratory"/>
            <person name="Harder C.B."/>
            <person name="Miyauchi S."/>
            <person name="Viragh M."/>
            <person name="Kuo A."/>
            <person name="Thoen E."/>
            <person name="Andreopoulos B."/>
            <person name="Lu D."/>
            <person name="Skrede I."/>
            <person name="Drula E."/>
            <person name="Henrissat B."/>
            <person name="Morin E."/>
            <person name="Kohler A."/>
            <person name="Barry K."/>
            <person name="LaButti K."/>
            <person name="Morin E."/>
            <person name="Salamov A."/>
            <person name="Lipzen A."/>
            <person name="Mereny Z."/>
            <person name="Hegedus B."/>
            <person name="Baldrian P."/>
            <person name="Stursova M."/>
            <person name="Weitz H."/>
            <person name="Taylor A."/>
            <person name="Grigoriev I.V."/>
            <person name="Nagy L.G."/>
            <person name="Martin F."/>
            <person name="Kauserud H."/>
        </authorList>
    </citation>
    <scope>NUCLEOTIDE SEQUENCE</scope>
    <source>
        <strain evidence="2">CBHHK188m</strain>
    </source>
</reference>
<keyword evidence="3" id="KW-1185">Reference proteome</keyword>
<evidence type="ECO:0000256" key="1">
    <source>
        <dbReference type="SAM" id="MobiDB-lite"/>
    </source>
</evidence>
<gene>
    <name evidence="2" type="ORF">DFH07DRAFT_778354</name>
</gene>
<evidence type="ECO:0000313" key="3">
    <source>
        <dbReference type="Proteomes" id="UP001215280"/>
    </source>
</evidence>
<comment type="caution">
    <text evidence="2">The sequence shown here is derived from an EMBL/GenBank/DDBJ whole genome shotgun (WGS) entry which is preliminary data.</text>
</comment>
<proteinExistence type="predicted"/>
<dbReference type="AlphaFoldDB" id="A0AAD7ID64"/>
<name>A0AAD7ID64_9AGAR</name>
<feature type="compositionally biased region" description="Acidic residues" evidence="1">
    <location>
        <begin position="163"/>
        <end position="177"/>
    </location>
</feature>
<accession>A0AAD7ID64</accession>
<feature type="compositionally biased region" description="Basic residues" evidence="1">
    <location>
        <begin position="181"/>
        <end position="210"/>
    </location>
</feature>
<sequence length="225" mass="24724">MSKWFGVGKICKNIPLEVADACTDARQIPTSLAATLPSLGLSVKDFIALKLPGLLLPNLCSRGANGITPIRLGSLVIMWTAVRLYLSGVHGIYRYGSVSGKHESFTDAETVDGLNYLSLKVYAQKDKDEGLYSISSGNNGWEHWQALTMQVVYRILEVGGSDDCSDKEDDYEEPDEESGWKKCRLKAPRGGVKKARKNPKKPTMVRKQPAKKAPAVKAKKNRGKL</sequence>
<protein>
    <submittedName>
        <fullName evidence="2">Uncharacterized protein</fullName>
    </submittedName>
</protein>
<organism evidence="2 3">
    <name type="scientific">Mycena maculata</name>
    <dbReference type="NCBI Taxonomy" id="230809"/>
    <lineage>
        <taxon>Eukaryota</taxon>
        <taxon>Fungi</taxon>
        <taxon>Dikarya</taxon>
        <taxon>Basidiomycota</taxon>
        <taxon>Agaricomycotina</taxon>
        <taxon>Agaricomycetes</taxon>
        <taxon>Agaricomycetidae</taxon>
        <taxon>Agaricales</taxon>
        <taxon>Marasmiineae</taxon>
        <taxon>Mycenaceae</taxon>
        <taxon>Mycena</taxon>
    </lineage>
</organism>
<dbReference type="EMBL" id="JARJLG010000127">
    <property type="protein sequence ID" value="KAJ7740419.1"/>
    <property type="molecule type" value="Genomic_DNA"/>
</dbReference>
<dbReference type="Proteomes" id="UP001215280">
    <property type="component" value="Unassembled WGS sequence"/>
</dbReference>
<feature type="region of interest" description="Disordered" evidence="1">
    <location>
        <begin position="163"/>
        <end position="225"/>
    </location>
</feature>
<evidence type="ECO:0000313" key="2">
    <source>
        <dbReference type="EMBL" id="KAJ7740419.1"/>
    </source>
</evidence>